<sequence>MVGIGFIAGLRVNLTPSYPLGLWRIEPLVSDVAIGD</sequence>
<accession>A0A256FTW5</accession>
<protein>
    <submittedName>
        <fullName evidence="1">Uncharacterized protein</fullName>
    </submittedName>
</protein>
<feature type="non-terminal residue" evidence="1">
    <location>
        <position position="36"/>
    </location>
</feature>
<dbReference type="AlphaFoldDB" id="A0A256FTW5"/>
<evidence type="ECO:0000313" key="1">
    <source>
        <dbReference type="EMBL" id="OYR18289.1"/>
    </source>
</evidence>
<keyword evidence="2" id="KW-1185">Reference proteome</keyword>
<organism evidence="1 2">
    <name type="scientific">Brucella grignonensis</name>
    <dbReference type="NCBI Taxonomy" id="94627"/>
    <lineage>
        <taxon>Bacteria</taxon>
        <taxon>Pseudomonadati</taxon>
        <taxon>Pseudomonadota</taxon>
        <taxon>Alphaproteobacteria</taxon>
        <taxon>Hyphomicrobiales</taxon>
        <taxon>Brucellaceae</taxon>
        <taxon>Brucella/Ochrobactrum group</taxon>
        <taxon>Brucella</taxon>
    </lineage>
</organism>
<evidence type="ECO:0000313" key="2">
    <source>
        <dbReference type="Proteomes" id="UP000216478"/>
    </source>
</evidence>
<reference evidence="1 2" key="1">
    <citation type="submission" date="2017-07" db="EMBL/GenBank/DDBJ databases">
        <title>Phylogenetic study on the rhizospheric bacterium Ochrobactrum sp. A44.</title>
        <authorList>
            <person name="Krzyzanowska D.M."/>
            <person name="Ossowicki A."/>
            <person name="Rajewska M."/>
            <person name="Maciag T."/>
            <person name="Kaczynski Z."/>
            <person name="Czerwicka M."/>
            <person name="Jafra S."/>
        </authorList>
    </citation>
    <scope>NUCLEOTIDE SEQUENCE [LARGE SCALE GENOMIC DNA]</scope>
    <source>
        <strain evidence="1 2">OgA9a</strain>
    </source>
</reference>
<dbReference type="Proteomes" id="UP000216478">
    <property type="component" value="Unassembled WGS sequence"/>
</dbReference>
<gene>
    <name evidence="1" type="ORF">CEV33_4854</name>
</gene>
<dbReference type="EMBL" id="NNRL01000137">
    <property type="protein sequence ID" value="OYR18289.1"/>
    <property type="molecule type" value="Genomic_DNA"/>
</dbReference>
<comment type="caution">
    <text evidence="1">The sequence shown here is derived from an EMBL/GenBank/DDBJ whole genome shotgun (WGS) entry which is preliminary data.</text>
</comment>
<name>A0A256FTW5_9HYPH</name>
<proteinExistence type="predicted"/>